<feature type="transmembrane region" description="Helical" evidence="5">
    <location>
        <begin position="357"/>
        <end position="380"/>
    </location>
</feature>
<dbReference type="RefSeq" id="WP_166108549.1">
    <property type="nucleotide sequence ID" value="NZ_JAADJT010000022.1"/>
</dbReference>
<feature type="transmembrane region" description="Helical" evidence="5">
    <location>
        <begin position="622"/>
        <end position="645"/>
    </location>
</feature>
<protein>
    <submittedName>
        <fullName evidence="6">Site-specific recombinase</fullName>
    </submittedName>
</protein>
<dbReference type="InterPro" id="IPR023271">
    <property type="entry name" value="Aquaporin-like"/>
</dbReference>
<dbReference type="PIRSF" id="PIRSF015380">
    <property type="entry name" value="Site-sp_rcmb"/>
    <property type="match status" value="1"/>
</dbReference>
<evidence type="ECO:0000256" key="1">
    <source>
        <dbReference type="ARBA" id="ARBA00004141"/>
    </source>
</evidence>
<gene>
    <name evidence="6" type="ORF">GW587_29785</name>
</gene>
<keyword evidence="3 5" id="KW-1133">Transmembrane helix</keyword>
<feature type="transmembrane region" description="Helical" evidence="5">
    <location>
        <begin position="570"/>
        <end position="590"/>
    </location>
</feature>
<comment type="subcellular location">
    <subcellularLocation>
        <location evidence="1">Membrane</location>
        <topology evidence="1">Multi-pass membrane protein</topology>
    </subcellularLocation>
</comment>
<dbReference type="Pfam" id="PF10136">
    <property type="entry name" value="SpecificRecomb"/>
    <property type="match status" value="1"/>
</dbReference>
<keyword evidence="2 5" id="KW-0812">Transmembrane</keyword>
<name>A0ABX0FVK3_9BURK</name>
<feature type="transmembrane region" description="Helical" evidence="5">
    <location>
        <begin position="504"/>
        <end position="524"/>
    </location>
</feature>
<proteinExistence type="predicted"/>
<organism evidence="6 7">
    <name type="scientific">Duganella aceris</name>
    <dbReference type="NCBI Taxonomy" id="2703883"/>
    <lineage>
        <taxon>Bacteria</taxon>
        <taxon>Pseudomonadati</taxon>
        <taxon>Pseudomonadota</taxon>
        <taxon>Betaproteobacteria</taxon>
        <taxon>Burkholderiales</taxon>
        <taxon>Oxalobacteraceae</taxon>
        <taxon>Telluria group</taxon>
        <taxon>Duganella</taxon>
    </lineage>
</organism>
<evidence type="ECO:0000256" key="3">
    <source>
        <dbReference type="ARBA" id="ARBA00022989"/>
    </source>
</evidence>
<keyword evidence="4 5" id="KW-0472">Membrane</keyword>
<sequence>MLNILERIDANSNDIGLMVELFGTLRPKRASDVAGATANVRTLCQLLKGNPAHALALRGYGRNLIASRRHSSLYTEIGVLSNDGFFTELKTRIAYRMLPPALGSDYLSEALDQIVYKRSDHLWIAAVPAADWLALLDVVIHPVGAPAGGGNLMLPGLLEAIRTLSYRVCAIGLEPRLTNFHTEMETYESPFMVQNFEVNAYLDSYQRMLAGEAVELEDARHLLVMLDQCDTVVGKIRKKALSQGTSIALTYLLVTLSQSLDRMRKLLFLVDVSGELEHRPAAEVNLLAVASPLQQEGPPSPRRSAAVGLTLELVKAHNHKYAVSDLLRDNIDLLARNVTENASHTGEHYVADHRRELGGMFFSSAGAGLVIGFMALFKILMSYLRAAPLVEAFMFSMNYSLGFMFIHLLHFTVATKQPAMTASRIAAGLHSKDGRNIDLDSMAELCAKVLRTQNMAVLGNLATAIPTAWLIAMAWPLMTGHHLVSPEKAMHLLHDIDPIHGPTLLYAAIAGVCLFVAGLISGYYDNKALYTRWAQRIAQLRGLRWLLGRERLTRLGVYLENNLGGLMGNFFFGILLGAMPFIGFVTGIPLDIRHVTFSSANFATAMVGLDHNVSWELVVTSVAGFLAIGTVNLVVSFGLALWVALRSRQVRFKHGWQLMKALGRRFRQGPISFFFGSRDEDAAPLALSDETKSLDKAIK</sequence>
<evidence type="ECO:0000256" key="5">
    <source>
        <dbReference type="SAM" id="Phobius"/>
    </source>
</evidence>
<dbReference type="Proteomes" id="UP000666369">
    <property type="component" value="Unassembled WGS sequence"/>
</dbReference>
<feature type="transmembrane region" description="Helical" evidence="5">
    <location>
        <begin position="392"/>
        <end position="414"/>
    </location>
</feature>
<dbReference type="Gene3D" id="1.20.1080.10">
    <property type="entry name" value="Glycerol uptake facilitator protein"/>
    <property type="match status" value="1"/>
</dbReference>
<evidence type="ECO:0000256" key="2">
    <source>
        <dbReference type="ARBA" id="ARBA00022692"/>
    </source>
</evidence>
<reference evidence="6 7" key="1">
    <citation type="submission" date="2020-01" db="EMBL/GenBank/DDBJ databases">
        <authorList>
            <person name="Lee S.D."/>
        </authorList>
    </citation>
    <scope>NUCLEOTIDE SEQUENCE [LARGE SCALE GENOMIC DNA]</scope>
    <source>
        <strain evidence="6 7">SAP-35</strain>
    </source>
</reference>
<accession>A0ABX0FVK3</accession>
<reference evidence="7" key="2">
    <citation type="submission" date="2023-07" db="EMBL/GenBank/DDBJ databases">
        <title>Duganella aceri sp. nov., isolated from tree sap.</title>
        <authorList>
            <person name="Kim I.S."/>
        </authorList>
    </citation>
    <scope>NUCLEOTIDE SEQUENCE [LARGE SCALE GENOMIC DNA]</scope>
    <source>
        <strain evidence="7">SAP-35</strain>
    </source>
</reference>
<feature type="transmembrane region" description="Helical" evidence="5">
    <location>
        <begin position="457"/>
        <end position="478"/>
    </location>
</feature>
<keyword evidence="7" id="KW-1185">Reference proteome</keyword>
<evidence type="ECO:0000256" key="4">
    <source>
        <dbReference type="ARBA" id="ARBA00023136"/>
    </source>
</evidence>
<evidence type="ECO:0000313" key="6">
    <source>
        <dbReference type="EMBL" id="NGZ88433.1"/>
    </source>
</evidence>
<dbReference type="InterPro" id="IPR011385">
    <property type="entry name" value="Site-sp_rcmbase"/>
</dbReference>
<comment type="caution">
    <text evidence="6">The sequence shown here is derived from an EMBL/GenBank/DDBJ whole genome shotgun (WGS) entry which is preliminary data.</text>
</comment>
<dbReference type="EMBL" id="JAADJT010000022">
    <property type="protein sequence ID" value="NGZ88433.1"/>
    <property type="molecule type" value="Genomic_DNA"/>
</dbReference>
<evidence type="ECO:0000313" key="7">
    <source>
        <dbReference type="Proteomes" id="UP000666369"/>
    </source>
</evidence>